<feature type="domain" description="RING-type" evidence="6">
    <location>
        <begin position="207"/>
        <end position="252"/>
    </location>
</feature>
<dbReference type="PROSITE" id="PS00518">
    <property type="entry name" value="ZF_RING_1"/>
    <property type="match status" value="1"/>
</dbReference>
<evidence type="ECO:0000256" key="4">
    <source>
        <dbReference type="PROSITE-ProRule" id="PRU00175"/>
    </source>
</evidence>
<evidence type="ECO:0000259" key="6">
    <source>
        <dbReference type="PROSITE" id="PS50089"/>
    </source>
</evidence>
<keyword evidence="5" id="KW-1133">Transmembrane helix</keyword>
<keyword evidence="5" id="KW-0812">Transmembrane</keyword>
<evidence type="ECO:0000313" key="8">
    <source>
        <dbReference type="Proteomes" id="UP001642484"/>
    </source>
</evidence>
<dbReference type="Gene3D" id="3.30.40.10">
    <property type="entry name" value="Zinc/RING finger domain, C3HC4 (zinc finger)"/>
    <property type="match status" value="1"/>
</dbReference>
<dbReference type="InterPro" id="IPR001841">
    <property type="entry name" value="Znf_RING"/>
</dbReference>
<sequence length="267" mass="29822">MKRFDPLLMVMRREQLLEGAQRLLARAAPVAQAARAEPAELAKPAKHRGRARQVKVAPGIQDRSTLWSTPLQAWNLPEDEVNPREFRRVKKYLAFCLLGTMIGFAIGGAGFSLPTPAKEAMMAGGFAIIPMMIWSCFCKMLPVISPRAYPAEYRIWARALYKNLDESVRFSSVKVVRIKGERPIVKCLGDVQDIHKGLAVLRIGKNCSCCLKEYEPEDDVAVILCGHLYCEQCLAEWVCSGKKAGSMCPICRFDFTLESIDPSKIDS</sequence>
<dbReference type="InterPro" id="IPR017907">
    <property type="entry name" value="Znf_RING_CS"/>
</dbReference>
<feature type="transmembrane region" description="Helical" evidence="5">
    <location>
        <begin position="92"/>
        <end position="114"/>
    </location>
</feature>
<keyword evidence="3" id="KW-0862">Zinc</keyword>
<dbReference type="Pfam" id="PF13639">
    <property type="entry name" value="zf-RING_2"/>
    <property type="match status" value="1"/>
</dbReference>
<protein>
    <recommendedName>
        <fullName evidence="6">RING-type domain-containing protein</fullName>
    </recommendedName>
</protein>
<dbReference type="Proteomes" id="UP001642484">
    <property type="component" value="Unassembled WGS sequence"/>
</dbReference>
<evidence type="ECO:0000313" key="7">
    <source>
        <dbReference type="EMBL" id="CAK9102400.1"/>
    </source>
</evidence>
<dbReference type="EMBL" id="CAXAMN010026361">
    <property type="protein sequence ID" value="CAK9102400.1"/>
    <property type="molecule type" value="Genomic_DNA"/>
</dbReference>
<keyword evidence="2 4" id="KW-0863">Zinc-finger</keyword>
<feature type="transmembrane region" description="Helical" evidence="5">
    <location>
        <begin position="120"/>
        <end position="137"/>
    </location>
</feature>
<dbReference type="SMART" id="SM00184">
    <property type="entry name" value="RING"/>
    <property type="match status" value="1"/>
</dbReference>
<dbReference type="SUPFAM" id="SSF57850">
    <property type="entry name" value="RING/U-box"/>
    <property type="match status" value="1"/>
</dbReference>
<keyword evidence="8" id="KW-1185">Reference proteome</keyword>
<evidence type="ECO:0000256" key="1">
    <source>
        <dbReference type="ARBA" id="ARBA00022723"/>
    </source>
</evidence>
<organism evidence="7 8">
    <name type="scientific">Durusdinium trenchii</name>
    <dbReference type="NCBI Taxonomy" id="1381693"/>
    <lineage>
        <taxon>Eukaryota</taxon>
        <taxon>Sar</taxon>
        <taxon>Alveolata</taxon>
        <taxon>Dinophyceae</taxon>
        <taxon>Suessiales</taxon>
        <taxon>Symbiodiniaceae</taxon>
        <taxon>Durusdinium</taxon>
    </lineage>
</organism>
<comment type="caution">
    <text evidence="7">The sequence shown here is derived from an EMBL/GenBank/DDBJ whole genome shotgun (WGS) entry which is preliminary data.</text>
</comment>
<keyword evidence="5" id="KW-0472">Membrane</keyword>
<accession>A0ABP0RSG5</accession>
<reference evidence="7 8" key="1">
    <citation type="submission" date="2024-02" db="EMBL/GenBank/DDBJ databases">
        <authorList>
            <person name="Chen Y."/>
            <person name="Shah S."/>
            <person name="Dougan E. K."/>
            <person name="Thang M."/>
            <person name="Chan C."/>
        </authorList>
    </citation>
    <scope>NUCLEOTIDE SEQUENCE [LARGE SCALE GENOMIC DNA]</scope>
</reference>
<name>A0ABP0RSG5_9DINO</name>
<evidence type="ECO:0000256" key="2">
    <source>
        <dbReference type="ARBA" id="ARBA00022771"/>
    </source>
</evidence>
<evidence type="ECO:0000256" key="3">
    <source>
        <dbReference type="ARBA" id="ARBA00022833"/>
    </source>
</evidence>
<keyword evidence="1" id="KW-0479">Metal-binding</keyword>
<dbReference type="PROSITE" id="PS50089">
    <property type="entry name" value="ZF_RING_2"/>
    <property type="match status" value="1"/>
</dbReference>
<dbReference type="InterPro" id="IPR013083">
    <property type="entry name" value="Znf_RING/FYVE/PHD"/>
</dbReference>
<gene>
    <name evidence="7" type="ORF">CCMP2556_LOCUS48186</name>
</gene>
<proteinExistence type="predicted"/>
<evidence type="ECO:0000256" key="5">
    <source>
        <dbReference type="SAM" id="Phobius"/>
    </source>
</evidence>